<dbReference type="EMBL" id="JAHRHJ020000006">
    <property type="protein sequence ID" value="KAH9312516.1"/>
    <property type="molecule type" value="Genomic_DNA"/>
</dbReference>
<gene>
    <name evidence="1" type="ORF">KI387_027551</name>
</gene>
<evidence type="ECO:0000313" key="2">
    <source>
        <dbReference type="Proteomes" id="UP000824469"/>
    </source>
</evidence>
<dbReference type="AlphaFoldDB" id="A0AA38L3F1"/>
<accession>A0AA38L3F1</accession>
<sequence>DSTGHCTTPKDWVMKNPLIGAVPHKDGSDLEGASTVPPVSPLGSAAGFSPHFFTSCDGSMALLNENGTLGIIPPSVPLIDLNRRVAYNVLDGMGEAGIVSDSKTQPEPHATIDVDSDCPVLGPRLEESNEPPTLIDVDFDYHVFGLQLEESYPPMMHTKEPLQCTDHSHPTMKDTLDVDLVKEEVFEQSFEETRLKSEE</sequence>
<feature type="non-terminal residue" evidence="1">
    <location>
        <position position="1"/>
    </location>
</feature>
<dbReference type="Proteomes" id="UP000824469">
    <property type="component" value="Unassembled WGS sequence"/>
</dbReference>
<protein>
    <submittedName>
        <fullName evidence="1">Uncharacterized protein</fullName>
    </submittedName>
</protein>
<proteinExistence type="predicted"/>
<reference evidence="1 2" key="1">
    <citation type="journal article" date="2021" name="Nat. Plants">
        <title>The Taxus genome provides insights into paclitaxel biosynthesis.</title>
        <authorList>
            <person name="Xiong X."/>
            <person name="Gou J."/>
            <person name="Liao Q."/>
            <person name="Li Y."/>
            <person name="Zhou Q."/>
            <person name="Bi G."/>
            <person name="Li C."/>
            <person name="Du R."/>
            <person name="Wang X."/>
            <person name="Sun T."/>
            <person name="Guo L."/>
            <person name="Liang H."/>
            <person name="Lu P."/>
            <person name="Wu Y."/>
            <person name="Zhang Z."/>
            <person name="Ro D.K."/>
            <person name="Shang Y."/>
            <person name="Huang S."/>
            <person name="Yan J."/>
        </authorList>
    </citation>
    <scope>NUCLEOTIDE SEQUENCE [LARGE SCALE GENOMIC DNA]</scope>
    <source>
        <strain evidence="1">Ta-2019</strain>
    </source>
</reference>
<organism evidence="1 2">
    <name type="scientific">Taxus chinensis</name>
    <name type="common">Chinese yew</name>
    <name type="synonym">Taxus wallichiana var. chinensis</name>
    <dbReference type="NCBI Taxonomy" id="29808"/>
    <lineage>
        <taxon>Eukaryota</taxon>
        <taxon>Viridiplantae</taxon>
        <taxon>Streptophyta</taxon>
        <taxon>Embryophyta</taxon>
        <taxon>Tracheophyta</taxon>
        <taxon>Spermatophyta</taxon>
        <taxon>Pinopsida</taxon>
        <taxon>Pinidae</taxon>
        <taxon>Conifers II</taxon>
        <taxon>Cupressales</taxon>
        <taxon>Taxaceae</taxon>
        <taxon>Taxus</taxon>
    </lineage>
</organism>
<name>A0AA38L3F1_TAXCH</name>
<keyword evidence="2" id="KW-1185">Reference proteome</keyword>
<comment type="caution">
    <text evidence="1">The sequence shown here is derived from an EMBL/GenBank/DDBJ whole genome shotgun (WGS) entry which is preliminary data.</text>
</comment>
<evidence type="ECO:0000313" key="1">
    <source>
        <dbReference type="EMBL" id="KAH9312516.1"/>
    </source>
</evidence>